<dbReference type="Pfam" id="PF13229">
    <property type="entry name" value="Beta_helix"/>
    <property type="match status" value="1"/>
</dbReference>
<feature type="transmembrane region" description="Helical" evidence="1">
    <location>
        <begin position="736"/>
        <end position="761"/>
    </location>
</feature>
<reference evidence="3 4" key="1">
    <citation type="journal article" date="2022" name="bioRxiv">
        <title>Genomics of Preaxostyla Flagellates Illuminates Evolutionary Transitions and the Path Towards Mitochondrial Loss.</title>
        <authorList>
            <person name="Novak L.V.F."/>
            <person name="Treitli S.C."/>
            <person name="Pyrih J."/>
            <person name="Halakuc P."/>
            <person name="Pipaliya S.V."/>
            <person name="Vacek V."/>
            <person name="Brzon O."/>
            <person name="Soukal P."/>
            <person name="Eme L."/>
            <person name="Dacks J.B."/>
            <person name="Karnkowska A."/>
            <person name="Elias M."/>
            <person name="Hampl V."/>
        </authorList>
    </citation>
    <scope>NUCLEOTIDE SEQUENCE [LARGE SCALE GENOMIC DNA]</scope>
    <source>
        <strain evidence="3">NAU3</strain>
        <tissue evidence="3">Gut</tissue>
    </source>
</reference>
<dbReference type="InterPro" id="IPR039448">
    <property type="entry name" value="Beta_helix"/>
</dbReference>
<dbReference type="Proteomes" id="UP001281761">
    <property type="component" value="Unassembled WGS sequence"/>
</dbReference>
<evidence type="ECO:0000259" key="2">
    <source>
        <dbReference type="Pfam" id="PF13229"/>
    </source>
</evidence>
<dbReference type="Gene3D" id="2.160.20.10">
    <property type="entry name" value="Single-stranded right-handed beta-helix, Pectin lyase-like"/>
    <property type="match status" value="1"/>
</dbReference>
<organism evidence="3 4">
    <name type="scientific">Blattamonas nauphoetae</name>
    <dbReference type="NCBI Taxonomy" id="2049346"/>
    <lineage>
        <taxon>Eukaryota</taxon>
        <taxon>Metamonada</taxon>
        <taxon>Preaxostyla</taxon>
        <taxon>Oxymonadida</taxon>
        <taxon>Blattamonas</taxon>
    </lineage>
</organism>
<keyword evidence="4" id="KW-1185">Reference proteome</keyword>
<evidence type="ECO:0000313" key="3">
    <source>
        <dbReference type="EMBL" id="KAK2958335.1"/>
    </source>
</evidence>
<keyword evidence="1" id="KW-1133">Transmembrane helix</keyword>
<dbReference type="EMBL" id="JARBJD010000038">
    <property type="protein sequence ID" value="KAK2958335.1"/>
    <property type="molecule type" value="Genomic_DNA"/>
</dbReference>
<dbReference type="SUPFAM" id="SSF51126">
    <property type="entry name" value="Pectin lyase-like"/>
    <property type="match status" value="1"/>
</dbReference>
<accession>A0ABQ9Y3M0</accession>
<gene>
    <name evidence="3" type="ORF">BLNAU_6605</name>
</gene>
<proteinExistence type="predicted"/>
<evidence type="ECO:0000256" key="1">
    <source>
        <dbReference type="SAM" id="Phobius"/>
    </source>
</evidence>
<comment type="caution">
    <text evidence="3">The sequence shown here is derived from an EMBL/GenBank/DDBJ whole genome shotgun (WGS) entry which is preliminary data.</text>
</comment>
<keyword evidence="1" id="KW-0472">Membrane</keyword>
<evidence type="ECO:0000313" key="4">
    <source>
        <dbReference type="Proteomes" id="UP001281761"/>
    </source>
</evidence>
<name>A0ABQ9Y3M0_9EUKA</name>
<keyword evidence="1" id="KW-0812">Transmembrane</keyword>
<dbReference type="InterPro" id="IPR011050">
    <property type="entry name" value="Pectin_lyase_fold/virulence"/>
</dbReference>
<feature type="domain" description="Right handed beta helix" evidence="2">
    <location>
        <begin position="543"/>
        <end position="705"/>
    </location>
</feature>
<sequence length="762" mass="80752">MFLLCTIVNCYLPSEHIAINLADIIEINRLTSINGGLITNLESRTYTLNSMTLLNESVLIVGPASLSQPESNQIQSSTSLFIQVNASLCLARIHLELQVSTCSVASLDSSSISLMEAEMSLAHASSPFIILPPSSGDNYCTSSVFLIRITIISPSNSFKNALMTIQTQTPMGTTPQATLTSTSLKISSFQFGSEQGIFANHIQPEDTSSLPAITVSCSASTFHNISSLPAAHRTPPQSTQIPRYLLTGISYTDSENGFYGLLTPNINHGGDFIFANSTFLRCFVDETGQTYTASTPRFDLTSSSTFTNCNFTAMTSIKDGGAINFEDTASTLAVTGCNFTDCAVSTSHICGGAVFVAIASSVSMENTRFVGCLSGDGFGGGFAVNHTATVTLDAITCDTCCALDKTGIYSRGGGGFVSRAENMILSNSQFLNCVSDANGGGFAFYDVSSSAEISSSQFTSCQSKGNGGGIDLADCASPSTITLTTVIFTECEVSLDDNGGGLSAKTSNTIVLDACQFLSCSARGRYKYGGGCYFRKIAVVEVDGSTFRDCVADDGYGGGLSFENGDSLSITNSFYTRCLAKSNKSAPDPADARGGGIWVKQVSGKVHLNKVTFTGCEATKEGGGSFINNIGQLEMTSCCFTDCRAADSAKGHQLGGAVFTSNVTGTNTITKCQFTRCYSALRGGAIYADDTPSLTVDDCDFDTCSADRFGGGTCTYRGWTTRPNWKTRPPENRTQIVGMNISLLTFVFVLIFDSLINFYLLQ</sequence>
<dbReference type="InterPro" id="IPR012334">
    <property type="entry name" value="Pectin_lyas_fold"/>
</dbReference>
<protein>
    <recommendedName>
        <fullName evidence="2">Right handed beta helix domain-containing protein</fullName>
    </recommendedName>
</protein>